<name>A0ABX9XVJ6_9PAST</name>
<gene>
    <name evidence="2" type="ORF">EDC49_0126</name>
</gene>
<comment type="caution">
    <text evidence="2">The sequence shown here is derived from an EMBL/GenBank/DDBJ whole genome shotgun (WGS) entry which is preliminary data.</text>
</comment>
<keyword evidence="1" id="KW-1133">Transmembrane helix</keyword>
<protein>
    <submittedName>
        <fullName evidence="2">Uncharacterized protein</fullName>
    </submittedName>
</protein>
<feature type="transmembrane region" description="Helical" evidence="1">
    <location>
        <begin position="45"/>
        <end position="66"/>
    </location>
</feature>
<proteinExistence type="predicted"/>
<feature type="transmembrane region" description="Helical" evidence="1">
    <location>
        <begin position="7"/>
        <end position="25"/>
    </location>
</feature>
<dbReference type="EMBL" id="RKQT01000001">
    <property type="protein sequence ID" value="RPE95751.1"/>
    <property type="molecule type" value="Genomic_DNA"/>
</dbReference>
<keyword evidence="1" id="KW-0472">Membrane</keyword>
<evidence type="ECO:0000313" key="2">
    <source>
        <dbReference type="EMBL" id="RPE95751.1"/>
    </source>
</evidence>
<evidence type="ECO:0000313" key="3">
    <source>
        <dbReference type="Proteomes" id="UP000276901"/>
    </source>
</evidence>
<organism evidence="2 3">
    <name type="scientific">Frederiksenia canicola</name>
    <dbReference type="NCBI Taxonomy" id="123824"/>
    <lineage>
        <taxon>Bacteria</taxon>
        <taxon>Pseudomonadati</taxon>
        <taxon>Pseudomonadota</taxon>
        <taxon>Gammaproteobacteria</taxon>
        <taxon>Pasteurellales</taxon>
        <taxon>Pasteurellaceae</taxon>
        <taxon>Frederiksenia</taxon>
    </lineage>
</organism>
<keyword evidence="1" id="KW-0812">Transmembrane</keyword>
<evidence type="ECO:0000256" key="1">
    <source>
        <dbReference type="SAM" id="Phobius"/>
    </source>
</evidence>
<sequence>MKKWLKYLRTILGYLCFYLAISYLVDWSLPYLPDFHSPLPPVTELVFFATIAAVAIIAYHFGRWAIAYFRKPRD</sequence>
<accession>A0ABX9XVJ6</accession>
<keyword evidence="3" id="KW-1185">Reference proteome</keyword>
<reference evidence="2 3" key="1">
    <citation type="submission" date="2018-11" db="EMBL/GenBank/DDBJ databases">
        <title>Genomic Encyclopedia of Type Strains, Phase IV (KMG-IV): sequencing the most valuable type-strain genomes for metagenomic binning, comparative biology and taxonomic classification.</title>
        <authorList>
            <person name="Goeker M."/>
        </authorList>
    </citation>
    <scope>NUCLEOTIDE SEQUENCE [LARGE SCALE GENOMIC DNA]</scope>
    <source>
        <strain evidence="2 3">DSM 25797</strain>
    </source>
</reference>
<dbReference type="Proteomes" id="UP000276901">
    <property type="component" value="Unassembled WGS sequence"/>
</dbReference>